<dbReference type="PANTHER" id="PTHR23404">
    <property type="entry name" value="MOLYBDOPTERIN SYNTHASE RELATED"/>
    <property type="match status" value="1"/>
</dbReference>
<dbReference type="GO" id="GO:0006777">
    <property type="term" value="P:Mo-molybdopterin cofactor biosynthetic process"/>
    <property type="evidence" value="ECO:0007669"/>
    <property type="project" value="UniProtKB-KW"/>
</dbReference>
<evidence type="ECO:0000256" key="5">
    <source>
        <dbReference type="ARBA" id="ARBA00023150"/>
    </source>
</evidence>
<evidence type="ECO:0000256" key="7">
    <source>
        <dbReference type="ARBA" id="ARBA00029745"/>
    </source>
</evidence>
<dbReference type="OrthoDB" id="9803224at2"/>
<dbReference type="AlphaFoldDB" id="A0A0P9EKK2"/>
<dbReference type="STRING" id="381306.AN478_12370"/>
<dbReference type="InterPro" id="IPR036563">
    <property type="entry name" value="MoaE_sf"/>
</dbReference>
<evidence type="ECO:0000256" key="11">
    <source>
        <dbReference type="ARBA" id="ARBA00049878"/>
    </source>
</evidence>
<dbReference type="GO" id="GO:0030366">
    <property type="term" value="F:molybdopterin synthase activity"/>
    <property type="evidence" value="ECO:0007669"/>
    <property type="project" value="UniProtKB-EC"/>
</dbReference>
<evidence type="ECO:0000256" key="9">
    <source>
        <dbReference type="ARBA" id="ARBA00030781"/>
    </source>
</evidence>
<evidence type="ECO:0000313" key="13">
    <source>
        <dbReference type="Proteomes" id="UP000183104"/>
    </source>
</evidence>
<name>A0A0P9EKK2_9GAMM</name>
<dbReference type="CDD" id="cd00756">
    <property type="entry name" value="MoaE"/>
    <property type="match status" value="1"/>
</dbReference>
<comment type="subunit">
    <text evidence="6">Heterotetramer of 2 MoaD subunits and 2 MoaE subunits. Also stable as homodimer. The enzyme changes between these two forms during catalysis.</text>
</comment>
<dbReference type="Proteomes" id="UP000183104">
    <property type="component" value="Unassembled WGS sequence"/>
</dbReference>
<dbReference type="UniPathway" id="UPA00344"/>
<dbReference type="RefSeq" id="WP_054966924.1">
    <property type="nucleotide sequence ID" value="NZ_FMUN01000001.1"/>
</dbReference>
<gene>
    <name evidence="12" type="ORF">SAMN05661077_0382</name>
</gene>
<sequence>MQVRVQQEAFDVGAELAAHRPSGAGAGAEVHFVGNVRDLNDGNEVEVMELEHYPGMTERELERVAREAGERWELLETLVIHRFGPLHPGERIVLVSVWSAHRADAFDACRYIIDTLKTAVPFWKKEALPEGGHRWVAPGAGEGEPVR</sequence>
<comment type="catalytic activity">
    <reaction evidence="11">
        <text>2 [molybdopterin-synthase sulfur-carrier protein]-C-terminal-Gly-aminoethanethioate + cyclic pyranopterin phosphate + H2O = molybdopterin + 2 [molybdopterin-synthase sulfur-carrier protein]-C-terminal Gly-Gly + 2 H(+)</text>
        <dbReference type="Rhea" id="RHEA:26333"/>
        <dbReference type="Rhea" id="RHEA-COMP:12202"/>
        <dbReference type="Rhea" id="RHEA-COMP:19907"/>
        <dbReference type="ChEBI" id="CHEBI:15377"/>
        <dbReference type="ChEBI" id="CHEBI:15378"/>
        <dbReference type="ChEBI" id="CHEBI:58698"/>
        <dbReference type="ChEBI" id="CHEBI:59648"/>
        <dbReference type="ChEBI" id="CHEBI:90778"/>
        <dbReference type="ChEBI" id="CHEBI:232372"/>
        <dbReference type="EC" id="2.8.1.12"/>
    </reaction>
</comment>
<reference evidence="13" key="1">
    <citation type="submission" date="2016-10" db="EMBL/GenBank/DDBJ databases">
        <authorList>
            <person name="Varghese N."/>
        </authorList>
    </citation>
    <scope>NUCLEOTIDE SEQUENCE [LARGE SCALE GENOMIC DNA]</scope>
    <source>
        <strain evidence="13">HL 19</strain>
    </source>
</reference>
<evidence type="ECO:0000256" key="3">
    <source>
        <dbReference type="ARBA" id="ARBA00011950"/>
    </source>
</evidence>
<evidence type="ECO:0000256" key="6">
    <source>
        <dbReference type="ARBA" id="ARBA00026066"/>
    </source>
</evidence>
<evidence type="ECO:0000256" key="2">
    <source>
        <dbReference type="ARBA" id="ARBA00005426"/>
    </source>
</evidence>
<accession>A0A0P9EKK2</accession>
<dbReference type="Pfam" id="PF02391">
    <property type="entry name" value="MoaE"/>
    <property type="match status" value="1"/>
</dbReference>
<organism evidence="12 13">
    <name type="scientific">Thiohalorhabdus denitrificans</name>
    <dbReference type="NCBI Taxonomy" id="381306"/>
    <lineage>
        <taxon>Bacteria</taxon>
        <taxon>Pseudomonadati</taxon>
        <taxon>Pseudomonadota</taxon>
        <taxon>Gammaproteobacteria</taxon>
        <taxon>Thiohalorhabdales</taxon>
        <taxon>Thiohalorhabdaceae</taxon>
        <taxon>Thiohalorhabdus</taxon>
    </lineage>
</organism>
<evidence type="ECO:0000256" key="4">
    <source>
        <dbReference type="ARBA" id="ARBA00013858"/>
    </source>
</evidence>
<comment type="similarity">
    <text evidence="2">Belongs to the MoaE family.</text>
</comment>
<comment type="pathway">
    <text evidence="1">Cofactor biosynthesis; molybdopterin biosynthesis.</text>
</comment>
<dbReference type="EC" id="2.8.1.12" evidence="3"/>
<evidence type="ECO:0000256" key="1">
    <source>
        <dbReference type="ARBA" id="ARBA00005046"/>
    </source>
</evidence>
<dbReference type="InterPro" id="IPR003448">
    <property type="entry name" value="Mopterin_biosynth_MoaE"/>
</dbReference>
<proteinExistence type="inferred from homology"/>
<evidence type="ECO:0000256" key="8">
    <source>
        <dbReference type="ARBA" id="ARBA00030407"/>
    </source>
</evidence>
<dbReference type="Gene3D" id="3.90.1170.40">
    <property type="entry name" value="Molybdopterin biosynthesis MoaE subunit"/>
    <property type="match status" value="1"/>
</dbReference>
<dbReference type="PATRIC" id="fig|381306.5.peg.1625"/>
<protein>
    <recommendedName>
        <fullName evidence="4">Molybdopterin synthase catalytic subunit</fullName>
        <ecNumber evidence="3">2.8.1.12</ecNumber>
    </recommendedName>
    <alternativeName>
        <fullName evidence="9">MPT synthase subunit 2</fullName>
    </alternativeName>
    <alternativeName>
        <fullName evidence="7">Molybdenum cofactor biosynthesis protein E</fullName>
    </alternativeName>
    <alternativeName>
        <fullName evidence="8">Molybdopterin-converting factor large subunit</fullName>
    </alternativeName>
    <alternativeName>
        <fullName evidence="10">Molybdopterin-converting factor subunit 2</fullName>
    </alternativeName>
</protein>
<evidence type="ECO:0000313" key="12">
    <source>
        <dbReference type="EMBL" id="SCX77824.1"/>
    </source>
</evidence>
<keyword evidence="13" id="KW-1185">Reference proteome</keyword>
<keyword evidence="5" id="KW-0501">Molybdenum cofactor biosynthesis</keyword>
<dbReference type="EMBL" id="FMUN01000001">
    <property type="protein sequence ID" value="SCX77824.1"/>
    <property type="molecule type" value="Genomic_DNA"/>
</dbReference>
<evidence type="ECO:0000256" key="10">
    <source>
        <dbReference type="ARBA" id="ARBA00032474"/>
    </source>
</evidence>
<dbReference type="SUPFAM" id="SSF54690">
    <property type="entry name" value="Molybdopterin synthase subunit MoaE"/>
    <property type="match status" value="1"/>
</dbReference>